<dbReference type="AlphaFoldDB" id="A0A5S3PTV3"/>
<protein>
    <recommendedName>
        <fullName evidence="5">Right handed beta helix domain-containing protein</fullName>
    </recommendedName>
</protein>
<comment type="caution">
    <text evidence="3">The sequence shown here is derived from an EMBL/GenBank/DDBJ whole genome shotgun (WGS) entry which is preliminary data.</text>
</comment>
<organism evidence="3 4">
    <name type="scientific">Maribacter algarum</name>
    <name type="common">ex Zhang et al. 2020</name>
    <dbReference type="NCBI Taxonomy" id="2578118"/>
    <lineage>
        <taxon>Bacteria</taxon>
        <taxon>Pseudomonadati</taxon>
        <taxon>Bacteroidota</taxon>
        <taxon>Flavobacteriia</taxon>
        <taxon>Flavobacteriales</taxon>
        <taxon>Flavobacteriaceae</taxon>
        <taxon>Maribacter</taxon>
    </lineage>
</organism>
<evidence type="ECO:0000313" key="3">
    <source>
        <dbReference type="EMBL" id="TMM58403.1"/>
    </source>
</evidence>
<reference evidence="3 4" key="1">
    <citation type="submission" date="2019-05" db="EMBL/GenBank/DDBJ databases">
        <authorList>
            <person name="Zhang J.-Y."/>
            <person name="Feg X."/>
            <person name="Du Z.-J."/>
        </authorList>
    </citation>
    <scope>NUCLEOTIDE SEQUENCE [LARGE SCALE GENOMIC DNA]</scope>
    <source>
        <strain evidence="3 4">RZ26</strain>
    </source>
</reference>
<feature type="chain" id="PRO_5024323578" description="Right handed beta helix domain-containing protein" evidence="2">
    <location>
        <begin position="29"/>
        <end position="697"/>
    </location>
</feature>
<name>A0A5S3PTV3_9FLAO</name>
<feature type="compositionally biased region" description="Acidic residues" evidence="1">
    <location>
        <begin position="177"/>
        <end position="190"/>
    </location>
</feature>
<keyword evidence="2" id="KW-0732">Signal</keyword>
<evidence type="ECO:0000256" key="2">
    <source>
        <dbReference type="SAM" id="SignalP"/>
    </source>
</evidence>
<dbReference type="EMBL" id="VATY01000001">
    <property type="protein sequence ID" value="TMM58403.1"/>
    <property type="molecule type" value="Genomic_DNA"/>
</dbReference>
<dbReference type="InterPro" id="IPR011050">
    <property type="entry name" value="Pectin_lyase_fold/virulence"/>
</dbReference>
<dbReference type="RefSeq" id="WP_171036965.1">
    <property type="nucleotide sequence ID" value="NZ_VATY01000001.1"/>
</dbReference>
<gene>
    <name evidence="3" type="ORF">FEE95_02940</name>
</gene>
<evidence type="ECO:0000313" key="4">
    <source>
        <dbReference type="Proteomes" id="UP000310314"/>
    </source>
</evidence>
<dbReference type="Proteomes" id="UP000310314">
    <property type="component" value="Unassembled WGS sequence"/>
</dbReference>
<accession>A0A5S3PTV3</accession>
<dbReference type="SUPFAM" id="SSF51126">
    <property type="entry name" value="Pectin lyase-like"/>
    <property type="match status" value="1"/>
</dbReference>
<sequence length="697" mass="79031">MFPIINTKNSFLYYPCLFLLLLSCNQDADLLLEQALENEEVSIVDDNFKIPLDKISILDVLSNDNFASNNVRIIETSSPLYGSITINEDNTITYIPRETNSNSSSEEHGTEGTGSEETGSEEETNEETGSQETNNQEDTSSEETTSEQNTAEDTTEENNDVETSNEEDGQDNLTTEESSEESTEQSEEDTFTYTIEVENEDGATITETGTVTVDIEPDPESTPEQESEAEPDSDSEYDYWREPVIEGTRLVDEKYYNLDTEEVSSKNVNLQRGQVENYVEHENCPQRIKNKWANRIEITPNQVNGKQNGLQEIFDAHPKGSLFYLRAGTYKDQKNAVLKNDQDIVGEYKAILDGSGIQGNSEESTRAIRSMERGFICNLKVQNYPTWNDPKDSRAPRGAALEVIQNGAILNCEVHSENRAIALIYGSKAMWNKVTAGRLGIYGYGSHDPNSPNRRGAMVKYNEIYNCNFNDYDGEHEAGAAKFVQVDGVLWSHNYIHNIPSGGGIWQDGDNRESEVYNNVIIKTHRSIFSELAHTSDVHHNTIEYGTGFGAVYMSNSQDEKVHHNFIRWCRNGITIRDKERGTSKIYAGKAWRGINNVIYNNHIWQRPDPSTWTHGVATLFDGHIDPNNTTNKWYDNHYYVDDNAEGAVLFSQDEPFKLVFMYSKLAPDSDHKTITWEEWKNKSGDTNSVLEYRKYF</sequence>
<proteinExistence type="predicted"/>
<evidence type="ECO:0008006" key="5">
    <source>
        <dbReference type="Google" id="ProtNLM"/>
    </source>
</evidence>
<feature type="signal peptide" evidence="2">
    <location>
        <begin position="1"/>
        <end position="28"/>
    </location>
</feature>
<feature type="compositionally biased region" description="Acidic residues" evidence="1">
    <location>
        <begin position="215"/>
        <end position="237"/>
    </location>
</feature>
<feature type="region of interest" description="Disordered" evidence="1">
    <location>
        <begin position="96"/>
        <end position="239"/>
    </location>
</feature>
<evidence type="ECO:0000256" key="1">
    <source>
        <dbReference type="SAM" id="MobiDB-lite"/>
    </source>
</evidence>
<feature type="compositionally biased region" description="Acidic residues" evidence="1">
    <location>
        <begin position="153"/>
        <end position="170"/>
    </location>
</feature>
<dbReference type="Gene3D" id="2.160.20.10">
    <property type="entry name" value="Single-stranded right-handed beta-helix, Pectin lyase-like"/>
    <property type="match status" value="1"/>
</dbReference>
<feature type="compositionally biased region" description="Low complexity" evidence="1">
    <location>
        <begin position="127"/>
        <end position="138"/>
    </location>
</feature>
<dbReference type="InterPro" id="IPR012334">
    <property type="entry name" value="Pectin_lyas_fold"/>
</dbReference>
<keyword evidence="4" id="KW-1185">Reference proteome</keyword>